<evidence type="ECO:0000259" key="13">
    <source>
        <dbReference type="PROSITE" id="PS51323"/>
    </source>
</evidence>
<evidence type="ECO:0000313" key="15">
    <source>
        <dbReference type="Ensembl" id="ENSTRUP00000018942.3"/>
    </source>
</evidence>
<feature type="domain" description="IGFBP N-terminal" evidence="13">
    <location>
        <begin position="37"/>
        <end position="118"/>
    </location>
</feature>
<evidence type="ECO:0000259" key="14">
    <source>
        <dbReference type="PROSITE" id="PS51465"/>
    </source>
</evidence>
<dbReference type="GO" id="GO:0006508">
    <property type="term" value="P:proteolysis"/>
    <property type="evidence" value="ECO:0007669"/>
    <property type="project" value="UniProtKB-KW"/>
</dbReference>
<evidence type="ECO:0000256" key="6">
    <source>
        <dbReference type="ARBA" id="ARBA00022670"/>
    </source>
</evidence>
<dbReference type="GO" id="GO:0012501">
    <property type="term" value="P:programmed cell death"/>
    <property type="evidence" value="ECO:0007669"/>
    <property type="project" value="TreeGrafter"/>
</dbReference>
<evidence type="ECO:0000256" key="9">
    <source>
        <dbReference type="ARBA" id="ARBA00022825"/>
    </source>
</evidence>
<dbReference type="InterPro" id="IPR000867">
    <property type="entry name" value="IGFBP-like"/>
</dbReference>
<dbReference type="GO" id="GO:0004252">
    <property type="term" value="F:serine-type endopeptidase activity"/>
    <property type="evidence" value="ECO:0007669"/>
    <property type="project" value="InterPro"/>
</dbReference>
<evidence type="ECO:0000256" key="4">
    <source>
        <dbReference type="ARBA" id="ARBA00022490"/>
    </source>
</evidence>
<feature type="domain" description="Kazal-like" evidence="14">
    <location>
        <begin position="115"/>
        <end position="162"/>
    </location>
</feature>
<dbReference type="FunCoup" id="H2T2Q4">
    <property type="interactions" value="59"/>
</dbReference>
<keyword evidence="6" id="KW-0645">Protease</keyword>
<dbReference type="Pfam" id="PF07648">
    <property type="entry name" value="Kazal_2"/>
    <property type="match status" value="1"/>
</dbReference>
<dbReference type="InParanoid" id="H2T2Q4"/>
<keyword evidence="4" id="KW-0963">Cytoplasm</keyword>
<keyword evidence="10" id="KW-1015">Disulfide bond</keyword>
<evidence type="ECO:0000259" key="12">
    <source>
        <dbReference type="PROSITE" id="PS50106"/>
    </source>
</evidence>
<reference evidence="15" key="2">
    <citation type="submission" date="2025-08" db="UniProtKB">
        <authorList>
            <consortium name="Ensembl"/>
        </authorList>
    </citation>
    <scope>IDENTIFICATION</scope>
</reference>
<dbReference type="InterPro" id="IPR002350">
    <property type="entry name" value="Kazal_dom"/>
</dbReference>
<evidence type="ECO:0000256" key="3">
    <source>
        <dbReference type="ARBA" id="ARBA00010541"/>
    </source>
</evidence>
<dbReference type="Gene3D" id="2.40.10.120">
    <property type="match status" value="1"/>
</dbReference>
<dbReference type="PANTHER" id="PTHR22939">
    <property type="entry name" value="SERINE PROTEASE FAMILY S1C HTRA-RELATED"/>
    <property type="match status" value="1"/>
</dbReference>
<dbReference type="Pfam" id="PF13365">
    <property type="entry name" value="Trypsin_2"/>
    <property type="match status" value="1"/>
</dbReference>
<gene>
    <name evidence="15" type="primary">htra1b</name>
</gene>
<comment type="subcellular location">
    <subcellularLocation>
        <location evidence="1">Cytoplasm</location>
        <location evidence="1">Cytosol</location>
    </subcellularLocation>
    <subcellularLocation>
        <location evidence="2">Secreted</location>
    </subcellularLocation>
</comment>
<dbReference type="Proteomes" id="UP000005226">
    <property type="component" value="Chromosome 1"/>
</dbReference>
<evidence type="ECO:0000256" key="1">
    <source>
        <dbReference type="ARBA" id="ARBA00004514"/>
    </source>
</evidence>
<name>H2T2Q4_TAKRU</name>
<dbReference type="GO" id="GO:0019838">
    <property type="term" value="F:growth factor binding"/>
    <property type="evidence" value="ECO:0007669"/>
    <property type="project" value="UniProtKB-KW"/>
</dbReference>
<dbReference type="InterPro" id="IPR001940">
    <property type="entry name" value="Peptidase_S1C"/>
</dbReference>
<dbReference type="STRING" id="31033.ENSTRUP00000018942"/>
<comment type="similarity">
    <text evidence="3">Belongs to the peptidase S1C family.</text>
</comment>
<dbReference type="InterPro" id="IPR009030">
    <property type="entry name" value="Growth_fac_rcpt_cys_sf"/>
</dbReference>
<evidence type="ECO:0000256" key="5">
    <source>
        <dbReference type="ARBA" id="ARBA00022525"/>
    </source>
</evidence>
<dbReference type="SUPFAM" id="SSF50156">
    <property type="entry name" value="PDZ domain-like"/>
    <property type="match status" value="1"/>
</dbReference>
<dbReference type="SMART" id="SM00121">
    <property type="entry name" value="IB"/>
    <property type="match status" value="1"/>
</dbReference>
<dbReference type="GeneTree" id="ENSGT00940000156955"/>
<evidence type="ECO:0000256" key="8">
    <source>
        <dbReference type="ARBA" id="ARBA00022801"/>
    </source>
</evidence>
<evidence type="ECO:0000256" key="11">
    <source>
        <dbReference type="ARBA" id="ARBA00023183"/>
    </source>
</evidence>
<dbReference type="PROSITE" id="PS51465">
    <property type="entry name" value="KAZAL_2"/>
    <property type="match status" value="1"/>
</dbReference>
<dbReference type="SMART" id="SM00280">
    <property type="entry name" value="KAZAL"/>
    <property type="match status" value="1"/>
</dbReference>
<dbReference type="Pfam" id="PF00219">
    <property type="entry name" value="IGFBP"/>
    <property type="match status" value="1"/>
</dbReference>
<keyword evidence="5" id="KW-0964">Secreted</keyword>
<keyword evidence="7" id="KW-0732">Signal</keyword>
<dbReference type="AlphaFoldDB" id="H2T2Q4"/>
<dbReference type="SUPFAM" id="SSF100895">
    <property type="entry name" value="Kazal-type serine protease inhibitors"/>
    <property type="match status" value="1"/>
</dbReference>
<dbReference type="GO" id="GO:0005829">
    <property type="term" value="C:cytosol"/>
    <property type="evidence" value="ECO:0007669"/>
    <property type="project" value="UniProtKB-SubCell"/>
</dbReference>
<evidence type="ECO:0000256" key="7">
    <source>
        <dbReference type="ARBA" id="ARBA00022729"/>
    </source>
</evidence>
<sequence length="489" mass="52792">IQFKRRTLLSPAPIMRLWVVLCATVLLAAEARIVKRLAIGCPDKCDKSQCAPVPADCLAGDVLDRCDCCPVCGAGDGEQCGGTDDRECAEGLECLVTDGVEVSATVRRRGTAGMCVCTSSQPVCGSDGVSYRNICELKRVSNMAVKMQRPPVIFIQRGACGEGQQNPDSLRYKYNFIADVVEKIGPAVVHIELYRKMMFTKRELAVASGSGFVVSEDGLIVTNAHVVANKHRVKVELKSGATFDAKVRDIDEKADIALIKIDAPTKLPVLLLGRSADLRPGEFVVAIGSPFSLQNTVTTGIVSTTQRGGKELGLRNSDMDYIQTDAIINYGNSGGPLVNLDGEVIGINTLKVTAGISFAIPSDKIRQFLAESHDRQAKGQTTTQKKFIGIRMLSITPTLAKELKEKQPDFPDVTSGVYVIEVISRTPAARAGLQDKDVIISINGEQISSSSDVSEIIKTGSVLRTVVRRGNEDVILTIIPEEMEPRRLT</sequence>
<dbReference type="CDD" id="cd00104">
    <property type="entry name" value="KAZAL_FS"/>
    <property type="match status" value="1"/>
</dbReference>
<dbReference type="SUPFAM" id="SSF57184">
    <property type="entry name" value="Growth factor receptor domain"/>
    <property type="match status" value="1"/>
</dbReference>
<keyword evidence="9" id="KW-0720">Serine protease</keyword>
<dbReference type="CDD" id="cd06785">
    <property type="entry name" value="cpPDZ_HtrA-like"/>
    <property type="match status" value="1"/>
</dbReference>
<dbReference type="Pfam" id="PF13180">
    <property type="entry name" value="PDZ_2"/>
    <property type="match status" value="1"/>
</dbReference>
<evidence type="ECO:0000256" key="2">
    <source>
        <dbReference type="ARBA" id="ARBA00004613"/>
    </source>
</evidence>
<dbReference type="Gene3D" id="4.10.40.20">
    <property type="match status" value="1"/>
</dbReference>
<accession>H2T2Q4</accession>
<feature type="domain" description="PDZ" evidence="12">
    <location>
        <begin position="416"/>
        <end position="471"/>
    </location>
</feature>
<dbReference type="GO" id="GO:0043065">
    <property type="term" value="P:positive regulation of apoptotic process"/>
    <property type="evidence" value="ECO:0007669"/>
    <property type="project" value="TreeGrafter"/>
</dbReference>
<dbReference type="Gene3D" id="2.30.42.10">
    <property type="match status" value="1"/>
</dbReference>
<keyword evidence="8" id="KW-0378">Hydrolase</keyword>
<keyword evidence="16" id="KW-1185">Reference proteome</keyword>
<dbReference type="FunFam" id="2.40.10.120:FF:000002">
    <property type="entry name" value="HtrA serine peptidase 3"/>
    <property type="match status" value="1"/>
</dbReference>
<dbReference type="SUPFAM" id="SSF50494">
    <property type="entry name" value="Trypsin-like serine proteases"/>
    <property type="match status" value="1"/>
</dbReference>
<dbReference type="InterPro" id="IPR036034">
    <property type="entry name" value="PDZ_sf"/>
</dbReference>
<reference evidence="15 16" key="1">
    <citation type="journal article" date="2011" name="Genome Biol. Evol.">
        <title>Integration of the genetic map and genome assembly of fugu facilitates insights into distinct features of genome evolution in teleosts and mammals.</title>
        <authorList>
            <person name="Kai W."/>
            <person name="Kikuchi K."/>
            <person name="Tohari S."/>
            <person name="Chew A.K."/>
            <person name="Tay A."/>
            <person name="Fujiwara A."/>
            <person name="Hosoya S."/>
            <person name="Suetake H."/>
            <person name="Naruse K."/>
            <person name="Brenner S."/>
            <person name="Suzuki Y."/>
            <person name="Venkatesh B."/>
        </authorList>
    </citation>
    <scope>NUCLEOTIDE SEQUENCE [LARGE SCALE GENOMIC DNA]</scope>
</reference>
<evidence type="ECO:0000313" key="16">
    <source>
        <dbReference type="Proteomes" id="UP000005226"/>
    </source>
</evidence>
<dbReference type="PROSITE" id="PS50106">
    <property type="entry name" value="PDZ"/>
    <property type="match status" value="1"/>
</dbReference>
<protein>
    <submittedName>
        <fullName evidence="15">HtrA serine peptidase 1b</fullName>
    </submittedName>
</protein>
<dbReference type="PRINTS" id="PR00834">
    <property type="entry name" value="PROTEASES2C"/>
</dbReference>
<dbReference type="SMART" id="SM00228">
    <property type="entry name" value="PDZ"/>
    <property type="match status" value="1"/>
</dbReference>
<dbReference type="Ensembl" id="ENSTRUT00000019020.3">
    <property type="protein sequence ID" value="ENSTRUP00000018942.3"/>
    <property type="gene ID" value="ENSTRUG00000007640.3"/>
</dbReference>
<organism evidence="15 16">
    <name type="scientific">Takifugu rubripes</name>
    <name type="common">Japanese pufferfish</name>
    <name type="synonym">Fugu rubripes</name>
    <dbReference type="NCBI Taxonomy" id="31033"/>
    <lineage>
        <taxon>Eukaryota</taxon>
        <taxon>Metazoa</taxon>
        <taxon>Chordata</taxon>
        <taxon>Craniata</taxon>
        <taxon>Vertebrata</taxon>
        <taxon>Euteleostomi</taxon>
        <taxon>Actinopterygii</taxon>
        <taxon>Neopterygii</taxon>
        <taxon>Teleostei</taxon>
        <taxon>Neoteleostei</taxon>
        <taxon>Acanthomorphata</taxon>
        <taxon>Eupercaria</taxon>
        <taxon>Tetraodontiformes</taxon>
        <taxon>Tetradontoidea</taxon>
        <taxon>Tetraodontidae</taxon>
        <taxon>Takifugu</taxon>
    </lineage>
</organism>
<dbReference type="InterPro" id="IPR009003">
    <property type="entry name" value="Peptidase_S1_PA"/>
</dbReference>
<dbReference type="Gene3D" id="3.30.60.30">
    <property type="match status" value="1"/>
</dbReference>
<dbReference type="InterPro" id="IPR036058">
    <property type="entry name" value="Kazal_dom_sf"/>
</dbReference>
<proteinExistence type="inferred from homology"/>
<keyword evidence="11" id="KW-0340">Growth factor binding</keyword>
<reference evidence="15" key="3">
    <citation type="submission" date="2025-09" db="UniProtKB">
        <authorList>
            <consortium name="Ensembl"/>
        </authorList>
    </citation>
    <scope>IDENTIFICATION</scope>
</reference>
<dbReference type="PANTHER" id="PTHR22939:SF13">
    <property type="entry name" value="SERINE PROTEASE HTRA1"/>
    <property type="match status" value="1"/>
</dbReference>
<dbReference type="OMA" id="PAECAGS"/>
<evidence type="ECO:0000256" key="10">
    <source>
        <dbReference type="ARBA" id="ARBA00023157"/>
    </source>
</evidence>
<dbReference type="InterPro" id="IPR001478">
    <property type="entry name" value="PDZ"/>
</dbReference>
<dbReference type="eggNOG" id="KOG1320">
    <property type="taxonomic scope" value="Eukaryota"/>
</dbReference>
<dbReference type="GO" id="GO:0005576">
    <property type="term" value="C:extracellular region"/>
    <property type="evidence" value="ECO:0007669"/>
    <property type="project" value="UniProtKB-SubCell"/>
</dbReference>
<dbReference type="PROSITE" id="PS51323">
    <property type="entry name" value="IGFBP_N_2"/>
    <property type="match status" value="1"/>
</dbReference>